<gene>
    <name evidence="3" type="ORF">FCALED_LOCUS5578</name>
</gene>
<feature type="compositionally biased region" description="Polar residues" evidence="1">
    <location>
        <begin position="340"/>
        <end position="355"/>
    </location>
</feature>
<comment type="caution">
    <text evidence="3">The sequence shown here is derived from an EMBL/GenBank/DDBJ whole genome shotgun (WGS) entry which is preliminary data.</text>
</comment>
<dbReference type="OrthoDB" id="2422086at2759"/>
<feature type="transmembrane region" description="Helical" evidence="2">
    <location>
        <begin position="358"/>
        <end position="380"/>
    </location>
</feature>
<feature type="compositionally biased region" description="Basic residues" evidence="1">
    <location>
        <begin position="184"/>
        <end position="199"/>
    </location>
</feature>
<feature type="region of interest" description="Disordered" evidence="1">
    <location>
        <begin position="91"/>
        <end position="355"/>
    </location>
</feature>
<proteinExistence type="predicted"/>
<sequence length="971" mass="108181">MRNLRRNQEDERIVGTETLITKDSSTGSATVKSNQEPLFPTETLFTLPVLTITNTPPTVTNNPTTKTLTTITTFISGTLTTLTSTIEVPITTDTSSVPTPTLSIDIPPPKEPGDDKTPPDDGSVPEKTPPNQDEVDDKSNTSGKDDDDDTEKKSDKKPGVSKEPKGSEEPKNQEKVPKGDKKPGKAKAQKGGKKTKVSTKTKGPEVQKDPKEPEVLEGPEISKVPGEGGVPEGDKEPKVPGEGGVPWGGNEPKVPGEGGVPGGGNEPKVPGEGGVPGGGKEPKAPEEGGVPGGGGKEPKIPTEGGVPVGDKENGVPPEEPEAPGGKGSNTPESDVPKSPGGNNVSEVTDSDTGNSKTLGLAIGGVLAGIIAIGMMLIVLLKKNKICTEEKELTASDSMESGQPSPAAPPEVYLRQNRTSANSSIISTISSSSLRLISAIKNSVSNILPIPNDAANLTGRSKFIEQLIIIPFLYQKPFSVVNGGLRQYYCLTRTYLSCLDEEERNHLRKHFIKFPQVSNSLFDYAKYLEEIPNLTIAAECWLIFLNHSSEKKIYINYNEYNKQLDKGEKLILQEVLFHLFLRKIKNCKVLNIQANLFDKSIFNIRFFKKIISHNSSITSLRLIISEEEINESNEELFFKFISLLTKKCFDIEELEVTTYYFYYNSILQGLIEILIQNQKNFKSVSLSYPNDRSLNDLIKIIKMKKHTLTTIHIDNSYNFINQNVFKAIANCEKIEKLEFINAKGLGLLKTREIFCNSTFELKEFTNLYDRLTPFFHIRLIRKFGHSLNRLSLYKVTQLAVRQISELCLNLKVLQIVCKDINLSAYQYFKNMNIEQLIIYSEEHLLSNYYSNIFKCIAENLPGSLTTFTIYIKDPNSIFLSENNCISYDNLEMFLTHYKVGLKTLNCNFNLRIENIEQILDHVKKRKALRSLGIRSPPGYLWFDNDRVRVKQLLNEIREYDIEIHNIKNHFSP</sequence>
<evidence type="ECO:0000256" key="2">
    <source>
        <dbReference type="SAM" id="Phobius"/>
    </source>
</evidence>
<evidence type="ECO:0000313" key="4">
    <source>
        <dbReference type="Proteomes" id="UP000789570"/>
    </source>
</evidence>
<keyword evidence="2" id="KW-0812">Transmembrane</keyword>
<keyword evidence="2" id="KW-0472">Membrane</keyword>
<dbReference type="AlphaFoldDB" id="A0A9N9FIW4"/>
<feature type="compositionally biased region" description="Basic and acidic residues" evidence="1">
    <location>
        <begin position="202"/>
        <end position="214"/>
    </location>
</feature>
<keyword evidence="4" id="KW-1185">Reference proteome</keyword>
<accession>A0A9N9FIW4</accession>
<protein>
    <submittedName>
        <fullName evidence="3">4850_t:CDS:1</fullName>
    </submittedName>
</protein>
<dbReference type="Proteomes" id="UP000789570">
    <property type="component" value="Unassembled WGS sequence"/>
</dbReference>
<evidence type="ECO:0000313" key="3">
    <source>
        <dbReference type="EMBL" id="CAG8539712.1"/>
    </source>
</evidence>
<name>A0A9N9FIW4_9GLOM</name>
<feature type="compositionally biased region" description="Polar residues" evidence="1">
    <location>
        <begin position="91"/>
        <end position="102"/>
    </location>
</feature>
<feature type="compositionally biased region" description="Basic and acidic residues" evidence="1">
    <location>
        <begin position="150"/>
        <end position="183"/>
    </location>
</feature>
<dbReference type="EMBL" id="CAJVPQ010001230">
    <property type="protein sequence ID" value="CAG8539712.1"/>
    <property type="molecule type" value="Genomic_DNA"/>
</dbReference>
<evidence type="ECO:0000256" key="1">
    <source>
        <dbReference type="SAM" id="MobiDB-lite"/>
    </source>
</evidence>
<organism evidence="3 4">
    <name type="scientific">Funneliformis caledonium</name>
    <dbReference type="NCBI Taxonomy" id="1117310"/>
    <lineage>
        <taxon>Eukaryota</taxon>
        <taxon>Fungi</taxon>
        <taxon>Fungi incertae sedis</taxon>
        <taxon>Mucoromycota</taxon>
        <taxon>Glomeromycotina</taxon>
        <taxon>Glomeromycetes</taxon>
        <taxon>Glomerales</taxon>
        <taxon>Glomeraceae</taxon>
        <taxon>Funneliformis</taxon>
    </lineage>
</organism>
<keyword evidence="2" id="KW-1133">Transmembrane helix</keyword>
<feature type="compositionally biased region" description="Gly residues" evidence="1">
    <location>
        <begin position="256"/>
        <end position="279"/>
    </location>
</feature>
<reference evidence="3" key="1">
    <citation type="submission" date="2021-06" db="EMBL/GenBank/DDBJ databases">
        <authorList>
            <person name="Kallberg Y."/>
            <person name="Tangrot J."/>
            <person name="Rosling A."/>
        </authorList>
    </citation>
    <scope>NUCLEOTIDE SEQUENCE</scope>
    <source>
        <strain evidence="3">UK204</strain>
    </source>
</reference>